<feature type="repeat" description="WD" evidence="3">
    <location>
        <begin position="202"/>
        <end position="244"/>
    </location>
</feature>
<dbReference type="EMBL" id="KZ110592">
    <property type="protein sequence ID" value="OSX66255.1"/>
    <property type="molecule type" value="Genomic_DNA"/>
</dbReference>
<dbReference type="SMART" id="SM00320">
    <property type="entry name" value="WD40"/>
    <property type="match status" value="5"/>
</dbReference>
<keyword evidence="2" id="KW-0677">Repeat</keyword>
<dbReference type="InterPro" id="IPR019775">
    <property type="entry name" value="WD40_repeat_CS"/>
</dbReference>
<keyword evidence="1 3" id="KW-0853">WD repeat</keyword>
<dbReference type="Gene3D" id="2.130.10.10">
    <property type="entry name" value="YVTN repeat-like/Quinoprotein amine dehydrogenase"/>
    <property type="match status" value="1"/>
</dbReference>
<reference evidence="5 6" key="1">
    <citation type="submission" date="2017-04" db="EMBL/GenBank/DDBJ databases">
        <title>Genome Sequence of the Model Brown-Rot Fungus Postia placenta SB12.</title>
        <authorList>
            <consortium name="DOE Joint Genome Institute"/>
            <person name="Gaskell J."/>
            <person name="Kersten P."/>
            <person name="Larrondo L.F."/>
            <person name="Canessa P."/>
            <person name="Martinez D."/>
            <person name="Hibbett D."/>
            <person name="Schmoll M."/>
            <person name="Kubicek C.P."/>
            <person name="Martinez A.T."/>
            <person name="Yadav J."/>
            <person name="Master E."/>
            <person name="Magnuson J.K."/>
            <person name="James T."/>
            <person name="Yaver D."/>
            <person name="Berka R."/>
            <person name="Labutti K."/>
            <person name="Lipzen A."/>
            <person name="Aerts A."/>
            <person name="Barry K."/>
            <person name="Henrissat B."/>
            <person name="Blanchette R."/>
            <person name="Grigoriev I."/>
            <person name="Cullen D."/>
        </authorList>
    </citation>
    <scope>NUCLEOTIDE SEQUENCE [LARGE SCALE GENOMIC DNA]</scope>
    <source>
        <strain evidence="5 6">MAD-698-R-SB12</strain>
    </source>
</reference>
<gene>
    <name evidence="5" type="ORF">POSPLADRAFT_1166218</name>
</gene>
<dbReference type="PROSITE" id="PS50294">
    <property type="entry name" value="WD_REPEATS_REGION"/>
    <property type="match status" value="1"/>
</dbReference>
<feature type="compositionally biased region" description="Polar residues" evidence="4">
    <location>
        <begin position="348"/>
        <end position="363"/>
    </location>
</feature>
<evidence type="ECO:0000256" key="2">
    <source>
        <dbReference type="ARBA" id="ARBA00022737"/>
    </source>
</evidence>
<dbReference type="InterPro" id="IPR036322">
    <property type="entry name" value="WD40_repeat_dom_sf"/>
</dbReference>
<dbReference type="PROSITE" id="PS00678">
    <property type="entry name" value="WD_REPEATS_1"/>
    <property type="match status" value="1"/>
</dbReference>
<evidence type="ECO:0000256" key="1">
    <source>
        <dbReference type="ARBA" id="ARBA00022574"/>
    </source>
</evidence>
<feature type="region of interest" description="Disordered" evidence="4">
    <location>
        <begin position="348"/>
        <end position="369"/>
    </location>
</feature>
<dbReference type="Proteomes" id="UP000194127">
    <property type="component" value="Unassembled WGS sequence"/>
</dbReference>
<evidence type="ECO:0000313" key="6">
    <source>
        <dbReference type="Proteomes" id="UP000194127"/>
    </source>
</evidence>
<dbReference type="OrthoDB" id="1284551at2759"/>
<proteinExistence type="predicted"/>
<dbReference type="PANTHER" id="PTHR19919">
    <property type="entry name" value="WD REPEAT CONTAINING PROTEIN"/>
    <property type="match status" value="1"/>
</dbReference>
<dbReference type="InterPro" id="IPR015943">
    <property type="entry name" value="WD40/YVTN_repeat-like_dom_sf"/>
</dbReference>
<dbReference type="GeneID" id="36332860"/>
<accession>A0A1X6NC95</accession>
<dbReference type="InterPro" id="IPR001680">
    <property type="entry name" value="WD40_rpt"/>
</dbReference>
<dbReference type="InterPro" id="IPR045159">
    <property type="entry name" value="DCAF7-like"/>
</dbReference>
<sequence length="426" mass="46077">MTQTTLLQYEAPWPVYALDWCKTAAPGQQIRPRSAFRLGIASLTEDYRNRIAIVGLQDERVLVEDDYTEYADFVTLVEAQHGYPATSLQWQPATAANYAWSQKAAASELLATTGDALRVWEYSSDAPQTLSSFVGRPPTSSGHRLALKVALSGQSKVQSQGTGAPLTNFSWNEKSPSLVVTSSIDTTCTVWNIDTQTAITQLIAHDREVYDVAWLPGSTDIFVSVGADGSLRAFDLRSLEHSTILYETPAPKNVPPPPASPSASARPPTSPLLRIAFNPADSNYMSTFHMDGSDVQILDMRSPGMPVMELRGHRAQVNSLGWGSTTNPLLATAGDDCQLLLWDLSPHTQAPQSSPRNASSGLSSPRPDVKKRIIADPVMAYTGAHEITNLAWSPQIAGMTMNTGHSTAPGEWIAVAMGKSIKALKV</sequence>
<feature type="repeat" description="WD" evidence="3">
    <location>
        <begin position="310"/>
        <end position="345"/>
    </location>
</feature>
<dbReference type="PROSITE" id="PS50082">
    <property type="entry name" value="WD_REPEATS_2"/>
    <property type="match status" value="2"/>
</dbReference>
<evidence type="ECO:0000256" key="4">
    <source>
        <dbReference type="SAM" id="MobiDB-lite"/>
    </source>
</evidence>
<evidence type="ECO:0000313" key="5">
    <source>
        <dbReference type="EMBL" id="OSX66255.1"/>
    </source>
</evidence>
<dbReference type="AlphaFoldDB" id="A0A1X6NC95"/>
<keyword evidence="6" id="KW-1185">Reference proteome</keyword>
<dbReference type="RefSeq" id="XP_024343049.1">
    <property type="nucleotide sequence ID" value="XM_024487911.1"/>
</dbReference>
<feature type="region of interest" description="Disordered" evidence="4">
    <location>
        <begin position="247"/>
        <end position="271"/>
    </location>
</feature>
<dbReference type="SUPFAM" id="SSF50978">
    <property type="entry name" value="WD40 repeat-like"/>
    <property type="match status" value="1"/>
</dbReference>
<protein>
    <submittedName>
        <fullName evidence="5">Uncharacterized protein</fullName>
    </submittedName>
</protein>
<dbReference type="STRING" id="670580.A0A1X6NC95"/>
<organism evidence="5 6">
    <name type="scientific">Postia placenta MAD-698-R-SB12</name>
    <dbReference type="NCBI Taxonomy" id="670580"/>
    <lineage>
        <taxon>Eukaryota</taxon>
        <taxon>Fungi</taxon>
        <taxon>Dikarya</taxon>
        <taxon>Basidiomycota</taxon>
        <taxon>Agaricomycotina</taxon>
        <taxon>Agaricomycetes</taxon>
        <taxon>Polyporales</taxon>
        <taxon>Adustoporiaceae</taxon>
        <taxon>Rhodonia</taxon>
    </lineage>
</organism>
<dbReference type="Pfam" id="PF00400">
    <property type="entry name" value="WD40"/>
    <property type="match status" value="2"/>
</dbReference>
<evidence type="ECO:0000256" key="3">
    <source>
        <dbReference type="PROSITE-ProRule" id="PRU00221"/>
    </source>
</evidence>
<name>A0A1X6NC95_9APHY</name>